<dbReference type="EMBL" id="KN663458">
    <property type="protein sequence ID" value="KHN12067.1"/>
    <property type="molecule type" value="Genomic_DNA"/>
</dbReference>
<proteinExistence type="predicted"/>
<feature type="region of interest" description="Disordered" evidence="1">
    <location>
        <begin position="1"/>
        <end position="53"/>
    </location>
</feature>
<gene>
    <name evidence="2" type="ORF">glysoja_040374</name>
</gene>
<protein>
    <submittedName>
        <fullName evidence="2">Uncharacterized protein</fullName>
    </submittedName>
</protein>
<name>A0A0B2PWY3_GLYSO</name>
<sequence length="53" mass="5655">MPPPTEATKWTRPAPQRGSRTSNSLMKRDTGAGGGDSSPLIPDNHLADDDVHD</sequence>
<dbReference type="Proteomes" id="UP000053555">
    <property type="component" value="Unassembled WGS sequence"/>
</dbReference>
<dbReference type="AlphaFoldDB" id="A0A0B2PWY3"/>
<evidence type="ECO:0000313" key="2">
    <source>
        <dbReference type="EMBL" id="KHN12067.1"/>
    </source>
</evidence>
<evidence type="ECO:0000256" key="1">
    <source>
        <dbReference type="SAM" id="MobiDB-lite"/>
    </source>
</evidence>
<accession>A0A0B2PWY3</accession>
<organism evidence="2">
    <name type="scientific">Glycine soja</name>
    <name type="common">Wild soybean</name>
    <dbReference type="NCBI Taxonomy" id="3848"/>
    <lineage>
        <taxon>Eukaryota</taxon>
        <taxon>Viridiplantae</taxon>
        <taxon>Streptophyta</taxon>
        <taxon>Embryophyta</taxon>
        <taxon>Tracheophyta</taxon>
        <taxon>Spermatophyta</taxon>
        <taxon>Magnoliopsida</taxon>
        <taxon>eudicotyledons</taxon>
        <taxon>Gunneridae</taxon>
        <taxon>Pentapetalae</taxon>
        <taxon>rosids</taxon>
        <taxon>fabids</taxon>
        <taxon>Fabales</taxon>
        <taxon>Fabaceae</taxon>
        <taxon>Papilionoideae</taxon>
        <taxon>50 kb inversion clade</taxon>
        <taxon>NPAAA clade</taxon>
        <taxon>indigoferoid/millettioid clade</taxon>
        <taxon>Phaseoleae</taxon>
        <taxon>Glycine</taxon>
        <taxon>Glycine subgen. Soja</taxon>
    </lineage>
</organism>
<reference evidence="2" key="1">
    <citation type="submission" date="2014-07" db="EMBL/GenBank/DDBJ databases">
        <title>Identification of a novel salt tolerance gene in wild soybean by whole-genome sequencing.</title>
        <authorList>
            <person name="Lam H.-M."/>
            <person name="Qi X."/>
            <person name="Li M.-W."/>
            <person name="Liu X."/>
            <person name="Xie M."/>
            <person name="Ni M."/>
            <person name="Xu X."/>
        </authorList>
    </citation>
    <scope>NUCLEOTIDE SEQUENCE [LARGE SCALE GENOMIC DNA]</scope>
    <source>
        <tissue evidence="2">Root</tissue>
    </source>
</reference>